<dbReference type="PROSITE" id="PS50048">
    <property type="entry name" value="ZN2_CY6_FUNGAL_2"/>
    <property type="match status" value="1"/>
</dbReference>
<feature type="region of interest" description="Disordered" evidence="7">
    <location>
        <begin position="1"/>
        <end position="35"/>
    </location>
</feature>
<keyword evidence="1" id="KW-0479">Metal-binding</keyword>
<evidence type="ECO:0000256" key="5">
    <source>
        <dbReference type="ARBA" id="ARBA00023163"/>
    </source>
</evidence>
<reference evidence="9" key="1">
    <citation type="submission" date="2023-06" db="EMBL/GenBank/DDBJ databases">
        <title>Genome-scale phylogeny and comparative genomics of the fungal order Sordariales.</title>
        <authorList>
            <consortium name="Lawrence Berkeley National Laboratory"/>
            <person name="Hensen N."/>
            <person name="Bonometti L."/>
            <person name="Westerberg I."/>
            <person name="Brannstrom I.O."/>
            <person name="Guillou S."/>
            <person name="Cros-Aarteil S."/>
            <person name="Calhoun S."/>
            <person name="Haridas S."/>
            <person name="Kuo A."/>
            <person name="Mondo S."/>
            <person name="Pangilinan J."/>
            <person name="Riley R."/>
            <person name="LaButti K."/>
            <person name="Andreopoulos B."/>
            <person name="Lipzen A."/>
            <person name="Chen C."/>
            <person name="Yanf M."/>
            <person name="Daum C."/>
            <person name="Ng V."/>
            <person name="Clum A."/>
            <person name="Steindorff A."/>
            <person name="Ohm R."/>
            <person name="Martin F."/>
            <person name="Silar P."/>
            <person name="Natvig D."/>
            <person name="Lalanne C."/>
            <person name="Gautier V."/>
            <person name="Ament-velasquez S.L."/>
            <person name="Kruys A."/>
            <person name="Hutchinson M.I."/>
            <person name="Powell A.J."/>
            <person name="Barry K."/>
            <person name="Miller A.N."/>
            <person name="Grigoriev I.V."/>
            <person name="Debuchy R."/>
            <person name="Gladieux P."/>
            <person name="Thoren M.H."/>
            <person name="Johannesson H."/>
        </authorList>
    </citation>
    <scope>NUCLEOTIDE SEQUENCE</scope>
    <source>
        <strain evidence="9">SMH3187-1</strain>
    </source>
</reference>
<keyword evidence="4" id="KW-0238">DNA-binding</keyword>
<dbReference type="PANTHER" id="PTHR36206">
    <property type="entry name" value="ASPERCRYPTIN BIOSYNTHESIS CLUSTER-SPECIFIC TRANSCRIPTION REGULATOR ATNN-RELATED"/>
    <property type="match status" value="1"/>
</dbReference>
<dbReference type="AlphaFoldDB" id="A0AA40K2Y4"/>
<evidence type="ECO:0000256" key="4">
    <source>
        <dbReference type="ARBA" id="ARBA00023125"/>
    </source>
</evidence>
<feature type="domain" description="Zn(2)-C6 fungal-type" evidence="8">
    <location>
        <begin position="38"/>
        <end position="66"/>
    </location>
</feature>
<evidence type="ECO:0000256" key="7">
    <source>
        <dbReference type="SAM" id="MobiDB-lite"/>
    </source>
</evidence>
<dbReference type="PROSITE" id="PS00463">
    <property type="entry name" value="ZN2_CY6_FUNGAL_1"/>
    <property type="match status" value="1"/>
</dbReference>
<dbReference type="SMART" id="SM00066">
    <property type="entry name" value="GAL4"/>
    <property type="match status" value="1"/>
</dbReference>
<dbReference type="PANTHER" id="PTHR36206:SF4">
    <property type="entry name" value="HYPOTHETICAL CONSERVED PROTEIN (EUROFUNG)-RELATED"/>
    <property type="match status" value="1"/>
</dbReference>
<keyword evidence="3" id="KW-0805">Transcription regulation</keyword>
<accession>A0AA40K2Y4</accession>
<dbReference type="InterPro" id="IPR021858">
    <property type="entry name" value="Fun_TF"/>
</dbReference>
<keyword evidence="2" id="KW-0862">Zinc</keyword>
<keyword evidence="10" id="KW-1185">Reference proteome</keyword>
<dbReference type="Pfam" id="PF00172">
    <property type="entry name" value="Zn_clus"/>
    <property type="match status" value="1"/>
</dbReference>
<dbReference type="EMBL" id="JAUKUD010000005">
    <property type="protein sequence ID" value="KAK0743986.1"/>
    <property type="molecule type" value="Genomic_DNA"/>
</dbReference>
<dbReference type="GO" id="GO:0003677">
    <property type="term" value="F:DNA binding"/>
    <property type="evidence" value="ECO:0007669"/>
    <property type="project" value="UniProtKB-KW"/>
</dbReference>
<keyword evidence="5" id="KW-0804">Transcription</keyword>
<dbReference type="InterPro" id="IPR036864">
    <property type="entry name" value="Zn2-C6_fun-type_DNA-bd_sf"/>
</dbReference>
<dbReference type="CDD" id="cd00067">
    <property type="entry name" value="GAL4"/>
    <property type="match status" value="1"/>
</dbReference>
<gene>
    <name evidence="9" type="ORF">B0T18DRAFT_416332</name>
</gene>
<dbReference type="InterPro" id="IPR052360">
    <property type="entry name" value="Transcr_Regulatory_Proteins"/>
</dbReference>
<dbReference type="GO" id="GO:0000981">
    <property type="term" value="F:DNA-binding transcription factor activity, RNA polymerase II-specific"/>
    <property type="evidence" value="ECO:0007669"/>
    <property type="project" value="InterPro"/>
</dbReference>
<name>A0AA40K2Y4_9PEZI</name>
<dbReference type="Pfam" id="PF11951">
    <property type="entry name" value="Fungal_trans_2"/>
    <property type="match status" value="1"/>
</dbReference>
<evidence type="ECO:0000256" key="2">
    <source>
        <dbReference type="ARBA" id="ARBA00022833"/>
    </source>
</evidence>
<dbReference type="InterPro" id="IPR001138">
    <property type="entry name" value="Zn2Cys6_DnaBD"/>
</dbReference>
<sequence length="597" mass="66042">MEAPRALAPRPSGKPGVAVPRPGAPKRTRASKPKVRTGCRTCKIRRVKCDEMKPVCQQCQRGRIVCDGYDVEATPSAKSTDANEWMAPSSRRGTRPLLVSFPGPGFAPSSRRFSPQEVPYIDFFRHALTIDLAGYSCTDFWSRIVLCEAMTSDCVRHAVLAIAALSAGIADSLTPPSQARNKPSALFPWTARSVVNGKHGIALRHYVQALAIFRKQVDTGVEAGSARAVLIMTLLLITFELLQGNMESADGLMTSSIKLLGGSLARYRQGTQMPNDTSPSRQTEDVRDIEHMLPFLSIMGAWTPFLKAQRTNLALWDTSPGDGVLDLPPHNTNQLQIEWSRFCARATAFTGQAFTTATQTYPSSVPSVLLHQQQAYLSHLSQWDAVLHAALARATFTQTQHSIRIMQLHRLSLAVCMHCCLDATDMMWDRYDAEFQTIVDETLALSMAAQDAAARPSYHARFTLSMGILSTLGPAIAKCRNHGIRMRALEMARRMPWREGAWDAEAELYGKLGGVLLEERGRRQEDGAVPAEERWTWVEGTWDRGRRTMVGRYARSVRDEKGDEVIRTLEMGLDGWVDVCGDIGCTLDHAEGLEVLG</sequence>
<evidence type="ECO:0000313" key="10">
    <source>
        <dbReference type="Proteomes" id="UP001172155"/>
    </source>
</evidence>
<dbReference type="Proteomes" id="UP001172155">
    <property type="component" value="Unassembled WGS sequence"/>
</dbReference>
<proteinExistence type="predicted"/>
<dbReference type="GO" id="GO:0008270">
    <property type="term" value="F:zinc ion binding"/>
    <property type="evidence" value="ECO:0007669"/>
    <property type="project" value="InterPro"/>
</dbReference>
<evidence type="ECO:0000313" key="9">
    <source>
        <dbReference type="EMBL" id="KAK0743986.1"/>
    </source>
</evidence>
<dbReference type="Gene3D" id="4.10.240.10">
    <property type="entry name" value="Zn(2)-C6 fungal-type DNA-binding domain"/>
    <property type="match status" value="1"/>
</dbReference>
<protein>
    <recommendedName>
        <fullName evidence="8">Zn(2)-C6 fungal-type domain-containing protein</fullName>
    </recommendedName>
</protein>
<evidence type="ECO:0000259" key="8">
    <source>
        <dbReference type="PROSITE" id="PS50048"/>
    </source>
</evidence>
<evidence type="ECO:0000256" key="3">
    <source>
        <dbReference type="ARBA" id="ARBA00023015"/>
    </source>
</evidence>
<evidence type="ECO:0000256" key="1">
    <source>
        <dbReference type="ARBA" id="ARBA00022723"/>
    </source>
</evidence>
<evidence type="ECO:0000256" key="6">
    <source>
        <dbReference type="ARBA" id="ARBA00023242"/>
    </source>
</evidence>
<organism evidence="9 10">
    <name type="scientific">Schizothecium vesticola</name>
    <dbReference type="NCBI Taxonomy" id="314040"/>
    <lineage>
        <taxon>Eukaryota</taxon>
        <taxon>Fungi</taxon>
        <taxon>Dikarya</taxon>
        <taxon>Ascomycota</taxon>
        <taxon>Pezizomycotina</taxon>
        <taxon>Sordariomycetes</taxon>
        <taxon>Sordariomycetidae</taxon>
        <taxon>Sordariales</taxon>
        <taxon>Schizotheciaceae</taxon>
        <taxon>Schizothecium</taxon>
    </lineage>
</organism>
<feature type="compositionally biased region" description="Basic residues" evidence="7">
    <location>
        <begin position="24"/>
        <end position="35"/>
    </location>
</feature>
<dbReference type="SUPFAM" id="SSF57701">
    <property type="entry name" value="Zn2/Cys6 DNA-binding domain"/>
    <property type="match status" value="1"/>
</dbReference>
<comment type="caution">
    <text evidence="9">The sequence shown here is derived from an EMBL/GenBank/DDBJ whole genome shotgun (WGS) entry which is preliminary data.</text>
</comment>
<keyword evidence="6" id="KW-0539">Nucleus</keyword>